<dbReference type="PANTHER" id="PTHR24567:SF74">
    <property type="entry name" value="HTH-TYPE TRANSCRIPTIONAL REGULATOR ARCR"/>
    <property type="match status" value="1"/>
</dbReference>
<accession>A0ABW1X085</accession>
<evidence type="ECO:0000256" key="3">
    <source>
        <dbReference type="ARBA" id="ARBA00023163"/>
    </source>
</evidence>
<dbReference type="SMART" id="SM00419">
    <property type="entry name" value="HTH_CRP"/>
    <property type="match status" value="1"/>
</dbReference>
<dbReference type="InterPro" id="IPR036388">
    <property type="entry name" value="WH-like_DNA-bd_sf"/>
</dbReference>
<keyword evidence="7" id="KW-1185">Reference proteome</keyword>
<reference evidence="7" key="1">
    <citation type="journal article" date="2019" name="Int. J. Syst. Evol. Microbiol.">
        <title>The Global Catalogue of Microorganisms (GCM) 10K type strain sequencing project: providing services to taxonomists for standard genome sequencing and annotation.</title>
        <authorList>
            <consortium name="The Broad Institute Genomics Platform"/>
            <consortium name="The Broad Institute Genome Sequencing Center for Infectious Disease"/>
            <person name="Wu L."/>
            <person name="Ma J."/>
        </authorList>
    </citation>
    <scope>NUCLEOTIDE SEQUENCE [LARGE SCALE GENOMIC DNA]</scope>
    <source>
        <strain evidence="7">CGMCC 1.15277</strain>
    </source>
</reference>
<dbReference type="Pfam" id="PF13545">
    <property type="entry name" value="HTH_Crp_2"/>
    <property type="match status" value="1"/>
</dbReference>
<keyword evidence="3" id="KW-0804">Transcription</keyword>
<dbReference type="SMART" id="SM00100">
    <property type="entry name" value="cNMP"/>
    <property type="match status" value="1"/>
</dbReference>
<dbReference type="Gene3D" id="2.60.120.10">
    <property type="entry name" value="Jelly Rolls"/>
    <property type="match status" value="1"/>
</dbReference>
<dbReference type="InterPro" id="IPR012318">
    <property type="entry name" value="HTH_CRP"/>
</dbReference>
<dbReference type="Pfam" id="PF00027">
    <property type="entry name" value="cNMP_binding"/>
    <property type="match status" value="1"/>
</dbReference>
<dbReference type="InterPro" id="IPR018490">
    <property type="entry name" value="cNMP-bd_dom_sf"/>
</dbReference>
<dbReference type="PROSITE" id="PS50042">
    <property type="entry name" value="CNMP_BINDING_3"/>
    <property type="match status" value="1"/>
</dbReference>
<proteinExistence type="predicted"/>
<dbReference type="InterPro" id="IPR000595">
    <property type="entry name" value="cNMP-bd_dom"/>
</dbReference>
<feature type="domain" description="HTH crp-type" evidence="5">
    <location>
        <begin position="153"/>
        <end position="225"/>
    </location>
</feature>
<comment type="caution">
    <text evidence="6">The sequence shown here is derived from an EMBL/GenBank/DDBJ whole genome shotgun (WGS) entry which is preliminary data.</text>
</comment>
<dbReference type="EMBL" id="JBHSUA010000015">
    <property type="protein sequence ID" value="MFC6396751.1"/>
    <property type="molecule type" value="Genomic_DNA"/>
</dbReference>
<dbReference type="RefSeq" id="WP_343884249.1">
    <property type="nucleotide sequence ID" value="NZ_BAAAKI010000001.1"/>
</dbReference>
<protein>
    <submittedName>
        <fullName evidence="6">Crp/Fnr family transcriptional regulator</fullName>
    </submittedName>
</protein>
<dbReference type="PROSITE" id="PS51063">
    <property type="entry name" value="HTH_CRP_2"/>
    <property type="match status" value="1"/>
</dbReference>
<organism evidence="6 7">
    <name type="scientific">Luteococcus sanguinis</name>
    <dbReference type="NCBI Taxonomy" id="174038"/>
    <lineage>
        <taxon>Bacteria</taxon>
        <taxon>Bacillati</taxon>
        <taxon>Actinomycetota</taxon>
        <taxon>Actinomycetes</taxon>
        <taxon>Propionibacteriales</taxon>
        <taxon>Propionibacteriaceae</taxon>
        <taxon>Luteococcus</taxon>
    </lineage>
</organism>
<evidence type="ECO:0000256" key="1">
    <source>
        <dbReference type="ARBA" id="ARBA00023015"/>
    </source>
</evidence>
<dbReference type="InterPro" id="IPR050397">
    <property type="entry name" value="Env_Response_Regulators"/>
</dbReference>
<evidence type="ECO:0000259" key="4">
    <source>
        <dbReference type="PROSITE" id="PS50042"/>
    </source>
</evidence>
<name>A0ABW1X085_9ACTN</name>
<dbReference type="Gene3D" id="1.10.10.10">
    <property type="entry name" value="Winged helix-like DNA-binding domain superfamily/Winged helix DNA-binding domain"/>
    <property type="match status" value="1"/>
</dbReference>
<dbReference type="SUPFAM" id="SSF51206">
    <property type="entry name" value="cAMP-binding domain-like"/>
    <property type="match status" value="1"/>
</dbReference>
<keyword evidence="1" id="KW-0805">Transcription regulation</keyword>
<dbReference type="InterPro" id="IPR036390">
    <property type="entry name" value="WH_DNA-bd_sf"/>
</dbReference>
<sequence length="229" mass="24772">MRDLPVVQPVVHTCVRHVPVFARLPQDEQDAIGALARPLGVRAGDLVFHAGHRTARLFVVHHGALRVERTTAGGQRRLLQLAEAGSVVGEHAFLTGVRPDVEVQAVTDAEVCVLRHDDLAQLVSARPRIALALLRSVTGRLEDAERRLGLLALEVPQRVGTFLLDQPVEPGSDPGRATVRLPWPKRDVAAYLGTTPASFSRALQLLSRRGAIAVDGDLVHLLDVEALEG</sequence>
<dbReference type="CDD" id="cd00038">
    <property type="entry name" value="CAP_ED"/>
    <property type="match status" value="1"/>
</dbReference>
<evidence type="ECO:0000313" key="6">
    <source>
        <dbReference type="EMBL" id="MFC6396751.1"/>
    </source>
</evidence>
<feature type="domain" description="Cyclic nucleotide-binding" evidence="4">
    <location>
        <begin position="20"/>
        <end position="123"/>
    </location>
</feature>
<dbReference type="SUPFAM" id="SSF46785">
    <property type="entry name" value="Winged helix' DNA-binding domain"/>
    <property type="match status" value="1"/>
</dbReference>
<dbReference type="PANTHER" id="PTHR24567">
    <property type="entry name" value="CRP FAMILY TRANSCRIPTIONAL REGULATORY PROTEIN"/>
    <property type="match status" value="1"/>
</dbReference>
<evidence type="ECO:0000256" key="2">
    <source>
        <dbReference type="ARBA" id="ARBA00023125"/>
    </source>
</evidence>
<keyword evidence="2" id="KW-0238">DNA-binding</keyword>
<evidence type="ECO:0000259" key="5">
    <source>
        <dbReference type="PROSITE" id="PS51063"/>
    </source>
</evidence>
<dbReference type="Proteomes" id="UP001596266">
    <property type="component" value="Unassembled WGS sequence"/>
</dbReference>
<gene>
    <name evidence="6" type="ORF">ACFP57_07090</name>
</gene>
<evidence type="ECO:0000313" key="7">
    <source>
        <dbReference type="Proteomes" id="UP001596266"/>
    </source>
</evidence>
<dbReference type="InterPro" id="IPR014710">
    <property type="entry name" value="RmlC-like_jellyroll"/>
</dbReference>